<evidence type="ECO:0000256" key="7">
    <source>
        <dbReference type="ARBA" id="ARBA00023136"/>
    </source>
</evidence>
<keyword evidence="5 10" id="KW-0552">Olfaction</keyword>
<dbReference type="EMBL" id="JBJJXI010000149">
    <property type="protein sequence ID" value="KAL3386023.1"/>
    <property type="molecule type" value="Genomic_DNA"/>
</dbReference>
<feature type="transmembrane region" description="Helical" evidence="10">
    <location>
        <begin position="229"/>
        <end position="253"/>
    </location>
</feature>
<keyword evidence="4 10" id="KW-0812">Transmembrane</keyword>
<dbReference type="GO" id="GO:0005886">
    <property type="term" value="C:plasma membrane"/>
    <property type="evidence" value="ECO:0007669"/>
    <property type="project" value="UniProtKB-SubCell"/>
</dbReference>
<evidence type="ECO:0000256" key="2">
    <source>
        <dbReference type="ARBA" id="ARBA00022475"/>
    </source>
</evidence>
<keyword evidence="13" id="KW-1185">Reference proteome</keyword>
<dbReference type="Proteomes" id="UP001627154">
    <property type="component" value="Unassembled WGS sequence"/>
</dbReference>
<sequence>MHVSTVYPEEYSPTNENNEPTAQLSPEHRDNPEEANAGTTTHFNIPYYSLSYKFLYFCGLWPFQSLLTSLFNKTLIMCTILSVFIPQLVKLYKLRHILMVFLLSLSSDLYYVHIVSKFICAILCKKQIAKVLEKIHQDFEIHKNDYLAVIKAYSAKAYKINMAYTVYMLNAAFVFSAFPLTLHLLDIAFPRNQTRLQEKPRFIDYGVEQLNNNYLLIILHGYTTDTLGIAIIIGCDTLFVAFTHHVCALFSIIHKKLRETLNEQVLKKRNYDQDALYDELAQIVQLHNNTLDFIVTLESAFSTLNLVTIGCATLPLTVAGQQVLMSKSNISEWIRFSLFGGGEVIHLIYCNWPSQQIRNHSQLVHEACYDSQWYDEKLPDKCKQLLKLMMLRSQKESILTAGKIYYLGLANFAAIMKACMSYFTVLSSLI</sequence>
<reference evidence="12 13" key="1">
    <citation type="journal article" date="2024" name="bioRxiv">
        <title>A reference genome for Trichogramma kaykai: A tiny desert-dwelling parasitoid wasp with competing sex-ratio distorters.</title>
        <authorList>
            <person name="Culotta J."/>
            <person name="Lindsey A.R."/>
        </authorList>
    </citation>
    <scope>NUCLEOTIDE SEQUENCE [LARGE SCALE GENOMIC DNA]</scope>
    <source>
        <strain evidence="12 13">KSX58</strain>
    </source>
</reference>
<evidence type="ECO:0000256" key="9">
    <source>
        <dbReference type="ARBA" id="ARBA00023224"/>
    </source>
</evidence>
<dbReference type="GO" id="GO:0007165">
    <property type="term" value="P:signal transduction"/>
    <property type="evidence" value="ECO:0007669"/>
    <property type="project" value="UniProtKB-KW"/>
</dbReference>
<organism evidence="12 13">
    <name type="scientific">Trichogramma kaykai</name>
    <dbReference type="NCBI Taxonomy" id="54128"/>
    <lineage>
        <taxon>Eukaryota</taxon>
        <taxon>Metazoa</taxon>
        <taxon>Ecdysozoa</taxon>
        <taxon>Arthropoda</taxon>
        <taxon>Hexapoda</taxon>
        <taxon>Insecta</taxon>
        <taxon>Pterygota</taxon>
        <taxon>Neoptera</taxon>
        <taxon>Endopterygota</taxon>
        <taxon>Hymenoptera</taxon>
        <taxon>Apocrita</taxon>
        <taxon>Proctotrupomorpha</taxon>
        <taxon>Chalcidoidea</taxon>
        <taxon>Trichogrammatidae</taxon>
        <taxon>Trichogramma</taxon>
    </lineage>
</organism>
<evidence type="ECO:0000256" key="4">
    <source>
        <dbReference type="ARBA" id="ARBA00022692"/>
    </source>
</evidence>
<keyword evidence="7 10" id="KW-0472">Membrane</keyword>
<feature type="transmembrane region" description="Helical" evidence="10">
    <location>
        <begin position="164"/>
        <end position="185"/>
    </location>
</feature>
<evidence type="ECO:0000256" key="8">
    <source>
        <dbReference type="ARBA" id="ARBA00023170"/>
    </source>
</evidence>
<dbReference type="GO" id="GO:0007608">
    <property type="term" value="P:sensory perception of smell"/>
    <property type="evidence" value="ECO:0007669"/>
    <property type="project" value="UniProtKB-KW"/>
</dbReference>
<feature type="transmembrane region" description="Helical" evidence="10">
    <location>
        <begin position="70"/>
        <end position="89"/>
    </location>
</feature>
<evidence type="ECO:0000256" key="10">
    <source>
        <dbReference type="RuleBase" id="RU351113"/>
    </source>
</evidence>
<gene>
    <name evidence="12" type="ORF">TKK_018531</name>
</gene>
<keyword evidence="2" id="KW-1003">Cell membrane</keyword>
<comment type="similarity">
    <text evidence="10">Belongs to the insect chemoreceptor superfamily. Heteromeric odorant receptor channel (TC 1.A.69) family.</text>
</comment>
<keyword evidence="8 10" id="KW-0675">Receptor</keyword>
<dbReference type="AlphaFoldDB" id="A0ABD2VZD4"/>
<comment type="caution">
    <text evidence="10">Lacks conserved residue(s) required for the propagation of feature annotation.</text>
</comment>
<evidence type="ECO:0000256" key="1">
    <source>
        <dbReference type="ARBA" id="ARBA00004651"/>
    </source>
</evidence>
<dbReference type="PANTHER" id="PTHR21137:SF35">
    <property type="entry name" value="ODORANT RECEPTOR 19A-RELATED"/>
    <property type="match status" value="1"/>
</dbReference>
<comment type="subcellular location">
    <subcellularLocation>
        <location evidence="1 10">Cell membrane</location>
        <topology evidence="1 10">Multi-pass membrane protein</topology>
    </subcellularLocation>
</comment>
<name>A0ABD2VZD4_9HYME</name>
<accession>A0ABD2VZD4</accession>
<keyword evidence="3 10" id="KW-0716">Sensory transduction</keyword>
<feature type="compositionally biased region" description="Polar residues" evidence="11">
    <location>
        <begin position="12"/>
        <end position="24"/>
    </location>
</feature>
<protein>
    <recommendedName>
        <fullName evidence="10">Odorant receptor</fullName>
    </recommendedName>
</protein>
<feature type="region of interest" description="Disordered" evidence="11">
    <location>
        <begin position="1"/>
        <end position="35"/>
    </location>
</feature>
<evidence type="ECO:0000256" key="6">
    <source>
        <dbReference type="ARBA" id="ARBA00022989"/>
    </source>
</evidence>
<evidence type="ECO:0000256" key="11">
    <source>
        <dbReference type="SAM" id="MobiDB-lite"/>
    </source>
</evidence>
<dbReference type="InterPro" id="IPR004117">
    <property type="entry name" value="7tm6_olfct_rcpt"/>
</dbReference>
<keyword evidence="9 10" id="KW-0807">Transducer</keyword>
<evidence type="ECO:0000313" key="13">
    <source>
        <dbReference type="Proteomes" id="UP001627154"/>
    </source>
</evidence>
<dbReference type="Pfam" id="PF02949">
    <property type="entry name" value="7tm_6"/>
    <property type="match status" value="1"/>
</dbReference>
<evidence type="ECO:0000256" key="5">
    <source>
        <dbReference type="ARBA" id="ARBA00022725"/>
    </source>
</evidence>
<comment type="caution">
    <text evidence="12">The sequence shown here is derived from an EMBL/GenBank/DDBJ whole genome shotgun (WGS) entry which is preliminary data.</text>
</comment>
<evidence type="ECO:0000313" key="12">
    <source>
        <dbReference type="EMBL" id="KAL3386023.1"/>
    </source>
</evidence>
<keyword evidence="6 10" id="KW-1133">Transmembrane helix</keyword>
<proteinExistence type="inferred from homology"/>
<evidence type="ECO:0000256" key="3">
    <source>
        <dbReference type="ARBA" id="ARBA00022606"/>
    </source>
</evidence>
<dbReference type="PANTHER" id="PTHR21137">
    <property type="entry name" value="ODORANT RECEPTOR"/>
    <property type="match status" value="1"/>
</dbReference>
<feature type="transmembrane region" description="Helical" evidence="10">
    <location>
        <begin position="404"/>
        <end position="425"/>
    </location>
</feature>